<comment type="caution">
    <text evidence="1">The sequence shown here is derived from an EMBL/GenBank/DDBJ whole genome shotgun (WGS) entry which is preliminary data.</text>
</comment>
<keyword evidence="2" id="KW-1185">Reference proteome</keyword>
<protein>
    <submittedName>
        <fullName evidence="1">Uncharacterized protein</fullName>
    </submittedName>
</protein>
<organism evidence="1 2">
    <name type="scientific">Necator americanus</name>
    <name type="common">Human hookworm</name>
    <dbReference type="NCBI Taxonomy" id="51031"/>
    <lineage>
        <taxon>Eukaryota</taxon>
        <taxon>Metazoa</taxon>
        <taxon>Ecdysozoa</taxon>
        <taxon>Nematoda</taxon>
        <taxon>Chromadorea</taxon>
        <taxon>Rhabditida</taxon>
        <taxon>Rhabditina</taxon>
        <taxon>Rhabditomorpha</taxon>
        <taxon>Strongyloidea</taxon>
        <taxon>Ancylostomatidae</taxon>
        <taxon>Bunostominae</taxon>
        <taxon>Necator</taxon>
    </lineage>
</organism>
<name>A0ABR1DSQ6_NECAM</name>
<dbReference type="EMBL" id="JAVFWL010000005">
    <property type="protein sequence ID" value="KAK6753463.1"/>
    <property type="molecule type" value="Genomic_DNA"/>
</dbReference>
<evidence type="ECO:0000313" key="2">
    <source>
        <dbReference type="Proteomes" id="UP001303046"/>
    </source>
</evidence>
<dbReference type="Proteomes" id="UP001303046">
    <property type="component" value="Unassembled WGS sequence"/>
</dbReference>
<reference evidence="1 2" key="1">
    <citation type="submission" date="2023-08" db="EMBL/GenBank/DDBJ databases">
        <title>A Necator americanus chromosomal reference genome.</title>
        <authorList>
            <person name="Ilik V."/>
            <person name="Petrzelkova K.J."/>
            <person name="Pardy F."/>
            <person name="Fuh T."/>
            <person name="Niatou-Singa F.S."/>
            <person name="Gouil Q."/>
            <person name="Baker L."/>
            <person name="Ritchie M.E."/>
            <person name="Jex A.R."/>
            <person name="Gazzola D."/>
            <person name="Li H."/>
            <person name="Toshio Fujiwara R."/>
            <person name="Zhan B."/>
            <person name="Aroian R.V."/>
            <person name="Pafco B."/>
            <person name="Schwarz E.M."/>
        </authorList>
    </citation>
    <scope>NUCLEOTIDE SEQUENCE [LARGE SCALE GENOMIC DNA]</scope>
    <source>
        <strain evidence="1 2">Aroian</strain>
        <tissue evidence="1">Whole animal</tissue>
    </source>
</reference>
<accession>A0ABR1DSQ6</accession>
<proteinExistence type="predicted"/>
<gene>
    <name evidence="1" type="primary">Necator_chrV.g17612</name>
    <name evidence="1" type="ORF">RB195_012822</name>
</gene>
<sequence length="309" mass="35287">MAEWSKAPDSSIHLSRDSDWAFWYSYGCVGSNPTPCKLLQMVTVKTDTMAEWSKAPDSSIHLLRDSDWAFWYSYGQRHGWPSGLRRQTQAYTCCETAIGRSGTRTGAWVQIPLRANILQMVSERTEARMAEWSKAPDSSIHLLRDSDWAFWYSYGCVGSNPTPCKLLQMVTVKTEARMAEWSKAPDSSIHLLRDSDWAFWYSYGCTEARMAEWSKAPDSSIHLLRDSDWAFWYSYGCVGSNPTPCKLLQMVTVKARMAEWSKAPDSSIHLSRDSDWAFWYSYGYVGSNPTPCKLLQMPHNNNIMKTLGL</sequence>
<evidence type="ECO:0000313" key="1">
    <source>
        <dbReference type="EMBL" id="KAK6753463.1"/>
    </source>
</evidence>